<proteinExistence type="predicted"/>
<evidence type="ECO:0000313" key="1">
    <source>
        <dbReference type="EMBL" id="TFK57983.1"/>
    </source>
</evidence>
<name>A0ACD2ZWV7_9AGAR</name>
<evidence type="ECO:0000313" key="2">
    <source>
        <dbReference type="Proteomes" id="UP000308600"/>
    </source>
</evidence>
<accession>A0ACD2ZWV7</accession>
<feature type="non-terminal residue" evidence="1">
    <location>
        <position position="137"/>
    </location>
</feature>
<reference evidence="1 2" key="1">
    <citation type="journal article" date="2019" name="Nat. Ecol. Evol.">
        <title>Megaphylogeny resolves global patterns of mushroom evolution.</title>
        <authorList>
            <person name="Varga T."/>
            <person name="Krizsan K."/>
            <person name="Foldi C."/>
            <person name="Dima B."/>
            <person name="Sanchez-Garcia M."/>
            <person name="Sanchez-Ramirez S."/>
            <person name="Szollosi G.J."/>
            <person name="Szarkandi J.G."/>
            <person name="Papp V."/>
            <person name="Albert L."/>
            <person name="Andreopoulos W."/>
            <person name="Angelini C."/>
            <person name="Antonin V."/>
            <person name="Barry K.W."/>
            <person name="Bougher N.L."/>
            <person name="Buchanan P."/>
            <person name="Buyck B."/>
            <person name="Bense V."/>
            <person name="Catcheside P."/>
            <person name="Chovatia M."/>
            <person name="Cooper J."/>
            <person name="Damon W."/>
            <person name="Desjardin D."/>
            <person name="Finy P."/>
            <person name="Geml J."/>
            <person name="Haridas S."/>
            <person name="Hughes K."/>
            <person name="Justo A."/>
            <person name="Karasinski D."/>
            <person name="Kautmanova I."/>
            <person name="Kiss B."/>
            <person name="Kocsube S."/>
            <person name="Kotiranta H."/>
            <person name="LaButti K.M."/>
            <person name="Lechner B.E."/>
            <person name="Liimatainen K."/>
            <person name="Lipzen A."/>
            <person name="Lukacs Z."/>
            <person name="Mihaltcheva S."/>
            <person name="Morgado L.N."/>
            <person name="Niskanen T."/>
            <person name="Noordeloos M.E."/>
            <person name="Ohm R.A."/>
            <person name="Ortiz-Santana B."/>
            <person name="Ovrebo C."/>
            <person name="Racz N."/>
            <person name="Riley R."/>
            <person name="Savchenko A."/>
            <person name="Shiryaev A."/>
            <person name="Soop K."/>
            <person name="Spirin V."/>
            <person name="Szebenyi C."/>
            <person name="Tomsovsky M."/>
            <person name="Tulloss R.E."/>
            <person name="Uehling J."/>
            <person name="Grigoriev I.V."/>
            <person name="Vagvolgyi C."/>
            <person name="Papp T."/>
            <person name="Martin F.M."/>
            <person name="Miettinen O."/>
            <person name="Hibbett D.S."/>
            <person name="Nagy L.G."/>
        </authorList>
    </citation>
    <scope>NUCLEOTIDE SEQUENCE [LARGE SCALE GENOMIC DNA]</scope>
    <source>
        <strain evidence="1 2">NL-1719</strain>
    </source>
</reference>
<sequence>AHPYWYAQVLGIYFASIQHIGPNSLNLKPQRMEFLWVRWLGTEHCYRIGRAYAHLPKVGFVQETDSDAFGFLDPSLIIRGVHLIPSFVDGRTQTLLSTCQQTAARPSNEVDDWTNYYVNIFVDRDMYMRFLGGGIGH</sequence>
<dbReference type="EMBL" id="ML209784">
    <property type="protein sequence ID" value="TFK57983.1"/>
    <property type="molecule type" value="Genomic_DNA"/>
</dbReference>
<keyword evidence="2" id="KW-1185">Reference proteome</keyword>
<feature type="non-terminal residue" evidence="1">
    <location>
        <position position="1"/>
    </location>
</feature>
<protein>
    <submittedName>
        <fullName evidence="1">Uncharacterized protein</fullName>
    </submittedName>
</protein>
<organism evidence="1 2">
    <name type="scientific">Pluteus cervinus</name>
    <dbReference type="NCBI Taxonomy" id="181527"/>
    <lineage>
        <taxon>Eukaryota</taxon>
        <taxon>Fungi</taxon>
        <taxon>Dikarya</taxon>
        <taxon>Basidiomycota</taxon>
        <taxon>Agaricomycotina</taxon>
        <taxon>Agaricomycetes</taxon>
        <taxon>Agaricomycetidae</taxon>
        <taxon>Agaricales</taxon>
        <taxon>Pluteineae</taxon>
        <taxon>Pluteaceae</taxon>
        <taxon>Pluteus</taxon>
    </lineage>
</organism>
<gene>
    <name evidence="1" type="ORF">BDN72DRAFT_723299</name>
</gene>
<dbReference type="Proteomes" id="UP000308600">
    <property type="component" value="Unassembled WGS sequence"/>
</dbReference>